<proteinExistence type="inferred from homology"/>
<dbReference type="EMBL" id="JBEDUW010000285">
    <property type="protein sequence ID" value="KAK9901793.1"/>
    <property type="molecule type" value="Genomic_DNA"/>
</dbReference>
<dbReference type="GO" id="GO:0005506">
    <property type="term" value="F:iron ion binding"/>
    <property type="evidence" value="ECO:0007669"/>
    <property type="project" value="InterPro"/>
</dbReference>
<dbReference type="Proteomes" id="UP001457282">
    <property type="component" value="Unassembled WGS sequence"/>
</dbReference>
<dbReference type="GO" id="GO:0004497">
    <property type="term" value="F:monooxygenase activity"/>
    <property type="evidence" value="ECO:0007669"/>
    <property type="project" value="UniProtKB-KW"/>
</dbReference>
<evidence type="ECO:0000313" key="2">
    <source>
        <dbReference type="EMBL" id="KAK9901793.1"/>
    </source>
</evidence>
<dbReference type="InterPro" id="IPR001128">
    <property type="entry name" value="Cyt_P450"/>
</dbReference>
<comment type="caution">
    <text evidence="2">The sequence shown here is derived from an EMBL/GenBank/DDBJ whole genome shotgun (WGS) entry which is preliminary data.</text>
</comment>
<dbReference type="Pfam" id="PF00067">
    <property type="entry name" value="p450"/>
    <property type="match status" value="1"/>
</dbReference>
<keyword evidence="1" id="KW-0349">Heme</keyword>
<keyword evidence="1" id="KW-0503">Monooxygenase</keyword>
<gene>
    <name evidence="2" type="ORF">M0R45_001955</name>
</gene>
<name>A0AAW1VKT7_RUBAR</name>
<keyword evidence="1" id="KW-0560">Oxidoreductase</keyword>
<dbReference type="InterPro" id="IPR036396">
    <property type="entry name" value="Cyt_P450_sf"/>
</dbReference>
<keyword evidence="1" id="KW-0479">Metal-binding</keyword>
<comment type="similarity">
    <text evidence="1">Belongs to the cytochrome P450 family.</text>
</comment>
<dbReference type="Gene3D" id="1.10.630.10">
    <property type="entry name" value="Cytochrome P450"/>
    <property type="match status" value="1"/>
</dbReference>
<dbReference type="AlphaFoldDB" id="A0AAW1VKT7"/>
<protein>
    <recommendedName>
        <fullName evidence="4">Cytochrome P450</fullName>
    </recommendedName>
</protein>
<reference evidence="2 3" key="1">
    <citation type="journal article" date="2023" name="G3 (Bethesda)">
        <title>A chromosome-length genome assembly and annotation of blackberry (Rubus argutus, cv. 'Hillquist').</title>
        <authorList>
            <person name="Bruna T."/>
            <person name="Aryal R."/>
            <person name="Dudchenko O."/>
            <person name="Sargent D.J."/>
            <person name="Mead D."/>
            <person name="Buti M."/>
            <person name="Cavallini A."/>
            <person name="Hytonen T."/>
            <person name="Andres J."/>
            <person name="Pham M."/>
            <person name="Weisz D."/>
            <person name="Mascagni F."/>
            <person name="Usai G."/>
            <person name="Natali L."/>
            <person name="Bassil N."/>
            <person name="Fernandez G.E."/>
            <person name="Lomsadze A."/>
            <person name="Armour M."/>
            <person name="Olukolu B."/>
            <person name="Poorten T."/>
            <person name="Britton C."/>
            <person name="Davik J."/>
            <person name="Ashrafi H."/>
            <person name="Aiden E.L."/>
            <person name="Borodovsky M."/>
            <person name="Worthington M."/>
        </authorList>
    </citation>
    <scope>NUCLEOTIDE SEQUENCE [LARGE SCALE GENOMIC DNA]</scope>
    <source>
        <strain evidence="2">PI 553951</strain>
    </source>
</reference>
<dbReference type="PROSITE" id="PS00086">
    <property type="entry name" value="CYTOCHROME_P450"/>
    <property type="match status" value="1"/>
</dbReference>
<evidence type="ECO:0008006" key="4">
    <source>
        <dbReference type="Google" id="ProtNLM"/>
    </source>
</evidence>
<dbReference type="GO" id="GO:0020037">
    <property type="term" value="F:heme binding"/>
    <property type="evidence" value="ECO:0007669"/>
    <property type="project" value="InterPro"/>
</dbReference>
<dbReference type="SUPFAM" id="SSF48264">
    <property type="entry name" value="Cytochrome P450"/>
    <property type="match status" value="1"/>
</dbReference>
<sequence>MILCALNPDRWNNPAKPGTYQVFGGGPRICAGNMLVRLQLAIFLTSFVRWIQVSKPSYIIDVIHYQKMIFSHYYLPIWWKLLNPDADMMYLPHPRPVDNVEITFSKI</sequence>
<dbReference type="GO" id="GO:0016705">
    <property type="term" value="F:oxidoreductase activity, acting on paired donors, with incorporation or reduction of molecular oxygen"/>
    <property type="evidence" value="ECO:0007669"/>
    <property type="project" value="InterPro"/>
</dbReference>
<keyword evidence="1" id="KW-0408">Iron</keyword>
<evidence type="ECO:0000256" key="1">
    <source>
        <dbReference type="RuleBase" id="RU000461"/>
    </source>
</evidence>
<evidence type="ECO:0000313" key="3">
    <source>
        <dbReference type="Proteomes" id="UP001457282"/>
    </source>
</evidence>
<accession>A0AAW1VKT7</accession>
<dbReference type="InterPro" id="IPR017972">
    <property type="entry name" value="Cyt_P450_CS"/>
</dbReference>
<keyword evidence="3" id="KW-1185">Reference proteome</keyword>
<organism evidence="2 3">
    <name type="scientific">Rubus argutus</name>
    <name type="common">Southern blackberry</name>
    <dbReference type="NCBI Taxonomy" id="59490"/>
    <lineage>
        <taxon>Eukaryota</taxon>
        <taxon>Viridiplantae</taxon>
        <taxon>Streptophyta</taxon>
        <taxon>Embryophyta</taxon>
        <taxon>Tracheophyta</taxon>
        <taxon>Spermatophyta</taxon>
        <taxon>Magnoliopsida</taxon>
        <taxon>eudicotyledons</taxon>
        <taxon>Gunneridae</taxon>
        <taxon>Pentapetalae</taxon>
        <taxon>rosids</taxon>
        <taxon>fabids</taxon>
        <taxon>Rosales</taxon>
        <taxon>Rosaceae</taxon>
        <taxon>Rosoideae</taxon>
        <taxon>Rosoideae incertae sedis</taxon>
        <taxon>Rubus</taxon>
    </lineage>
</organism>